<dbReference type="Gene3D" id="6.10.140.1610">
    <property type="match status" value="1"/>
</dbReference>
<gene>
    <name evidence="7" type="ORF">GOODEAATRI_015078</name>
</gene>
<dbReference type="EMBL" id="JAHRIO010061066">
    <property type="protein sequence ID" value="MEQ2178535.1"/>
    <property type="molecule type" value="Genomic_DNA"/>
</dbReference>
<name>A0ABV0P494_9TELE</name>
<keyword evidence="5" id="KW-0539">Nucleus</keyword>
<evidence type="ECO:0000256" key="4">
    <source>
        <dbReference type="ARBA" id="ARBA00022490"/>
    </source>
</evidence>
<comment type="similarity">
    <text evidence="3">Belongs to the SPOT14 family.</text>
</comment>
<feature type="non-terminal residue" evidence="7">
    <location>
        <position position="1"/>
    </location>
</feature>
<feature type="compositionally biased region" description="Basic and acidic residues" evidence="6">
    <location>
        <begin position="11"/>
        <end position="24"/>
    </location>
</feature>
<evidence type="ECO:0008006" key="9">
    <source>
        <dbReference type="Google" id="ProtNLM"/>
    </source>
</evidence>
<keyword evidence="4" id="KW-0963">Cytoplasm</keyword>
<evidence type="ECO:0000256" key="3">
    <source>
        <dbReference type="ARBA" id="ARBA00009488"/>
    </source>
</evidence>
<evidence type="ECO:0000256" key="6">
    <source>
        <dbReference type="SAM" id="MobiDB-lite"/>
    </source>
</evidence>
<comment type="caution">
    <text evidence="7">The sequence shown here is derived from an EMBL/GenBank/DDBJ whole genome shotgun (WGS) entry which is preliminary data.</text>
</comment>
<dbReference type="Pfam" id="PF07084">
    <property type="entry name" value="Spot_14"/>
    <property type="match status" value="1"/>
</dbReference>
<comment type="subcellular location">
    <subcellularLocation>
        <location evidence="2">Cytoplasm</location>
    </subcellularLocation>
    <subcellularLocation>
        <location evidence="1">Nucleus</location>
    </subcellularLocation>
</comment>
<dbReference type="InterPro" id="IPR009786">
    <property type="entry name" value="Spot_14"/>
</dbReference>
<evidence type="ECO:0000256" key="1">
    <source>
        <dbReference type="ARBA" id="ARBA00004123"/>
    </source>
</evidence>
<evidence type="ECO:0000313" key="7">
    <source>
        <dbReference type="EMBL" id="MEQ2178535.1"/>
    </source>
</evidence>
<feature type="compositionally biased region" description="Polar residues" evidence="6">
    <location>
        <begin position="1"/>
        <end position="10"/>
    </location>
</feature>
<keyword evidence="8" id="KW-1185">Reference proteome</keyword>
<evidence type="ECO:0000313" key="8">
    <source>
        <dbReference type="Proteomes" id="UP001476798"/>
    </source>
</evidence>
<accession>A0ABV0P494</accession>
<organism evidence="7 8">
    <name type="scientific">Goodea atripinnis</name>
    <dbReference type="NCBI Taxonomy" id="208336"/>
    <lineage>
        <taxon>Eukaryota</taxon>
        <taxon>Metazoa</taxon>
        <taxon>Chordata</taxon>
        <taxon>Craniata</taxon>
        <taxon>Vertebrata</taxon>
        <taxon>Euteleostomi</taxon>
        <taxon>Actinopterygii</taxon>
        <taxon>Neopterygii</taxon>
        <taxon>Teleostei</taxon>
        <taxon>Neoteleostei</taxon>
        <taxon>Acanthomorphata</taxon>
        <taxon>Ovalentaria</taxon>
        <taxon>Atherinomorphae</taxon>
        <taxon>Cyprinodontiformes</taxon>
        <taxon>Goodeidae</taxon>
        <taxon>Goodea</taxon>
    </lineage>
</organism>
<dbReference type="InterPro" id="IPR053719">
    <property type="entry name" value="Lipogen_MT_Stabilize_sf"/>
</dbReference>
<sequence length="223" mass="25415">HLVQVSNPTNRFRDRLSKRIKETPSPRSTQNEKWSKQPEKQRSYNLLFTGAKMMMQLLETPKQKNSLFNAMNRFMGAVNDMDQTILVPSLLRDVPLEEDREMGGLKSDVDEGDMYSYYELLKSIRSDMEWGVRCASADERHKESMKITRSHSSASTCSSASSSISSSFASFSEEEDEGEDEDLQKQFQFHLTGLHGVLSKLTQQANSLTKRYKQELGIGGWGQ</sequence>
<dbReference type="PANTHER" id="PTHR14315:SF19">
    <property type="entry name" value="MID1-INTERACTING PROTEIN 1-B-RELATED"/>
    <property type="match status" value="1"/>
</dbReference>
<feature type="region of interest" description="Disordered" evidence="6">
    <location>
        <begin position="1"/>
        <end position="40"/>
    </location>
</feature>
<evidence type="ECO:0000256" key="5">
    <source>
        <dbReference type="ARBA" id="ARBA00023242"/>
    </source>
</evidence>
<protein>
    <recommendedName>
        <fullName evidence="9">Mid1-interacting protein 1</fullName>
    </recommendedName>
</protein>
<evidence type="ECO:0000256" key="2">
    <source>
        <dbReference type="ARBA" id="ARBA00004496"/>
    </source>
</evidence>
<reference evidence="7 8" key="1">
    <citation type="submission" date="2021-06" db="EMBL/GenBank/DDBJ databases">
        <authorList>
            <person name="Palmer J.M."/>
        </authorList>
    </citation>
    <scope>NUCLEOTIDE SEQUENCE [LARGE SCALE GENOMIC DNA]</scope>
    <source>
        <strain evidence="7 8">GA_2019</strain>
        <tissue evidence="7">Muscle</tissue>
    </source>
</reference>
<dbReference type="Proteomes" id="UP001476798">
    <property type="component" value="Unassembled WGS sequence"/>
</dbReference>
<proteinExistence type="inferred from homology"/>
<dbReference type="PANTHER" id="PTHR14315">
    <property type="entry name" value="SPOT14 FAMILY MEMBER"/>
    <property type="match status" value="1"/>
</dbReference>